<keyword evidence="1" id="KW-0175">Coiled coil</keyword>
<dbReference type="Proteomes" id="UP001050975">
    <property type="component" value="Unassembled WGS sequence"/>
</dbReference>
<evidence type="ECO:0000313" key="2">
    <source>
        <dbReference type="EMBL" id="GET36326.1"/>
    </source>
</evidence>
<name>A0AAV3X6V5_9CYAN</name>
<evidence type="ECO:0000256" key="1">
    <source>
        <dbReference type="SAM" id="Coils"/>
    </source>
</evidence>
<proteinExistence type="predicted"/>
<dbReference type="AlphaFoldDB" id="A0AAV3X6V5"/>
<keyword evidence="3" id="KW-1185">Reference proteome</keyword>
<comment type="caution">
    <text evidence="2">The sequence shown here is derived from an EMBL/GenBank/DDBJ whole genome shotgun (WGS) entry which is preliminary data.</text>
</comment>
<gene>
    <name evidence="2" type="ORF">MiSe_10740</name>
</gene>
<organism evidence="2 3">
    <name type="scientific">Microseira wollei NIES-4236</name>
    <dbReference type="NCBI Taxonomy" id="2530354"/>
    <lineage>
        <taxon>Bacteria</taxon>
        <taxon>Bacillati</taxon>
        <taxon>Cyanobacteriota</taxon>
        <taxon>Cyanophyceae</taxon>
        <taxon>Oscillatoriophycideae</taxon>
        <taxon>Aerosakkonematales</taxon>
        <taxon>Aerosakkonemataceae</taxon>
        <taxon>Microseira</taxon>
    </lineage>
</organism>
<reference evidence="2" key="1">
    <citation type="submission" date="2019-10" db="EMBL/GenBank/DDBJ databases">
        <title>Draft genome sequece of Microseira wollei NIES-4236.</title>
        <authorList>
            <person name="Yamaguchi H."/>
            <person name="Suzuki S."/>
            <person name="Kawachi M."/>
        </authorList>
    </citation>
    <scope>NUCLEOTIDE SEQUENCE</scope>
    <source>
        <strain evidence="2">NIES-4236</strain>
    </source>
</reference>
<dbReference type="EMBL" id="BLAY01000011">
    <property type="protein sequence ID" value="GET36326.1"/>
    <property type="molecule type" value="Genomic_DNA"/>
</dbReference>
<accession>A0AAV3X6V5</accession>
<feature type="coiled-coil region" evidence="1">
    <location>
        <begin position="57"/>
        <end position="84"/>
    </location>
</feature>
<sequence length="167" mass="19592">MPPKIKNIVAWQQAELLMQPAFLRILDNIRKQLEESVWKGTYEDVPVWPEGTTEETKARVQQLRQQLQNASPEAREEIEEALVRLPQPYPGYRLILQHQSQQFTLDLWELCYQVCFCNYNLVIVDPDNLEVEIDTSLIDETGNVDWNRLDEKAQQTVRQIFANLPII</sequence>
<evidence type="ECO:0000313" key="3">
    <source>
        <dbReference type="Proteomes" id="UP001050975"/>
    </source>
</evidence>
<protein>
    <submittedName>
        <fullName evidence="2">Uncharacterized protein</fullName>
    </submittedName>
</protein>
<dbReference type="RefSeq" id="WP_373872751.1">
    <property type="nucleotide sequence ID" value="NZ_BLAY01000011.1"/>
</dbReference>